<organism evidence="2 3">
    <name type="scientific">Miscanthus lutarioriparius</name>
    <dbReference type="NCBI Taxonomy" id="422564"/>
    <lineage>
        <taxon>Eukaryota</taxon>
        <taxon>Viridiplantae</taxon>
        <taxon>Streptophyta</taxon>
        <taxon>Embryophyta</taxon>
        <taxon>Tracheophyta</taxon>
        <taxon>Spermatophyta</taxon>
        <taxon>Magnoliopsida</taxon>
        <taxon>Liliopsida</taxon>
        <taxon>Poales</taxon>
        <taxon>Poaceae</taxon>
        <taxon>PACMAD clade</taxon>
        <taxon>Panicoideae</taxon>
        <taxon>Andropogonodae</taxon>
        <taxon>Andropogoneae</taxon>
        <taxon>Saccharinae</taxon>
        <taxon>Miscanthus</taxon>
    </lineage>
</organism>
<sequence>MAPPPSNNPRHCTRQVRIVVVVLLLLSSIATTLAAAVPSSYSSHCSSPSPAPDLPIDVGEDINELVSSFHLSTGFFSGSGADSVFYPDNGGGLHHHHRSFNFNLHDRFFTFISDGVSRTTDPALIHLTATLTLFGYRVETYEYNGDTMRDHRAHSISFHLC</sequence>
<dbReference type="AlphaFoldDB" id="A0A811NXG6"/>
<dbReference type="EMBL" id="CAJGYO010000005">
    <property type="protein sequence ID" value="CAD6230339.1"/>
    <property type="molecule type" value="Genomic_DNA"/>
</dbReference>
<comment type="caution">
    <text evidence="2">The sequence shown here is derived from an EMBL/GenBank/DDBJ whole genome shotgun (WGS) entry which is preliminary data.</text>
</comment>
<keyword evidence="3" id="KW-1185">Reference proteome</keyword>
<reference evidence="2" key="1">
    <citation type="submission" date="2020-10" db="EMBL/GenBank/DDBJ databases">
        <authorList>
            <person name="Han B."/>
            <person name="Lu T."/>
            <person name="Zhao Q."/>
            <person name="Huang X."/>
            <person name="Zhao Y."/>
        </authorList>
    </citation>
    <scope>NUCLEOTIDE SEQUENCE</scope>
</reference>
<gene>
    <name evidence="2" type="ORF">NCGR_LOCUS20681</name>
</gene>
<evidence type="ECO:0000313" key="2">
    <source>
        <dbReference type="EMBL" id="CAD6230339.1"/>
    </source>
</evidence>
<feature type="signal peptide" evidence="1">
    <location>
        <begin position="1"/>
        <end position="34"/>
    </location>
</feature>
<evidence type="ECO:0000313" key="3">
    <source>
        <dbReference type="Proteomes" id="UP000604825"/>
    </source>
</evidence>
<evidence type="ECO:0000256" key="1">
    <source>
        <dbReference type="SAM" id="SignalP"/>
    </source>
</evidence>
<protein>
    <submittedName>
        <fullName evidence="2">Uncharacterized protein</fullName>
    </submittedName>
</protein>
<keyword evidence="1" id="KW-0732">Signal</keyword>
<proteinExistence type="predicted"/>
<accession>A0A811NXG6</accession>
<name>A0A811NXG6_9POAL</name>
<feature type="chain" id="PRO_5032342792" evidence="1">
    <location>
        <begin position="35"/>
        <end position="161"/>
    </location>
</feature>
<dbReference type="Proteomes" id="UP000604825">
    <property type="component" value="Unassembled WGS sequence"/>
</dbReference>